<feature type="region of interest" description="Disordered" evidence="1">
    <location>
        <begin position="25"/>
        <end position="65"/>
    </location>
</feature>
<gene>
    <name evidence="2" type="ORF">FGADI_5719</name>
</gene>
<protein>
    <submittedName>
        <fullName evidence="2">Uncharacterized protein</fullName>
    </submittedName>
</protein>
<reference evidence="2" key="2">
    <citation type="submission" date="2020-05" db="EMBL/GenBank/DDBJ databases">
        <authorList>
            <person name="Kim H.-S."/>
            <person name="Proctor R.H."/>
            <person name="Brown D.W."/>
        </authorList>
    </citation>
    <scope>NUCLEOTIDE SEQUENCE</scope>
    <source>
        <strain evidence="2">NRRL 45417</strain>
    </source>
</reference>
<accession>A0A8H4WXE2</accession>
<feature type="compositionally biased region" description="Basic and acidic residues" evidence="1">
    <location>
        <begin position="30"/>
        <end position="65"/>
    </location>
</feature>
<comment type="caution">
    <text evidence="2">The sequence shown here is derived from an EMBL/GenBank/DDBJ whole genome shotgun (WGS) entry which is preliminary data.</text>
</comment>
<proteinExistence type="predicted"/>
<organism evidence="2 3">
    <name type="scientific">Fusarium gaditjirri</name>
    <dbReference type="NCBI Taxonomy" id="282569"/>
    <lineage>
        <taxon>Eukaryota</taxon>
        <taxon>Fungi</taxon>
        <taxon>Dikarya</taxon>
        <taxon>Ascomycota</taxon>
        <taxon>Pezizomycotina</taxon>
        <taxon>Sordariomycetes</taxon>
        <taxon>Hypocreomycetidae</taxon>
        <taxon>Hypocreales</taxon>
        <taxon>Nectriaceae</taxon>
        <taxon>Fusarium</taxon>
        <taxon>Fusarium nisikadoi species complex</taxon>
    </lineage>
</organism>
<sequence>MIDPPVGPSCNCSKVVFLSQPDAEVSDLSVHTDTDPEDQDHTDTDPDGFDRTDMNTPHDSKDLMDTDSLHVETPVDIEDRTSRMGTPLRQLSCTGRTLKPQSSPLHHQACPRITYHENHRRMIERHPTAERYDSVTYPSVFDSIEDSPIQDMLLGLWYTNAKNANITGTRHIAFKVYKEARGSSDGNFNNKASSTKFFKASKCIR</sequence>
<dbReference type="Proteomes" id="UP000604273">
    <property type="component" value="Unassembled WGS sequence"/>
</dbReference>
<evidence type="ECO:0000313" key="3">
    <source>
        <dbReference type="Proteomes" id="UP000604273"/>
    </source>
</evidence>
<reference evidence="2" key="1">
    <citation type="journal article" date="2020" name="BMC Genomics">
        <title>Correction to: Identification and distribution of gene clusters required for synthesis of sphingolipid metabolism inhibitors in diverse species of the filamentous fungus Fusarium.</title>
        <authorList>
            <person name="Kim H.S."/>
            <person name="Lohmar J.M."/>
            <person name="Busman M."/>
            <person name="Brown D.W."/>
            <person name="Naumann T.A."/>
            <person name="Divon H.H."/>
            <person name="Lysoe E."/>
            <person name="Uhlig S."/>
            <person name="Proctor R.H."/>
        </authorList>
    </citation>
    <scope>NUCLEOTIDE SEQUENCE</scope>
    <source>
        <strain evidence="2">NRRL 45417</strain>
    </source>
</reference>
<dbReference type="AlphaFoldDB" id="A0A8H4WXE2"/>
<evidence type="ECO:0000313" key="2">
    <source>
        <dbReference type="EMBL" id="KAF4953927.1"/>
    </source>
</evidence>
<dbReference type="EMBL" id="JABFAI010000132">
    <property type="protein sequence ID" value="KAF4953927.1"/>
    <property type="molecule type" value="Genomic_DNA"/>
</dbReference>
<name>A0A8H4WXE2_9HYPO</name>
<keyword evidence="3" id="KW-1185">Reference proteome</keyword>
<evidence type="ECO:0000256" key="1">
    <source>
        <dbReference type="SAM" id="MobiDB-lite"/>
    </source>
</evidence>